<dbReference type="Proteomes" id="UP000277579">
    <property type="component" value="Unassembled WGS sequence"/>
</dbReference>
<dbReference type="CDD" id="cd02696">
    <property type="entry name" value="MurNAc-LAA"/>
    <property type="match status" value="1"/>
</dbReference>
<dbReference type="GO" id="GO:0030288">
    <property type="term" value="C:outer membrane-bounded periplasmic space"/>
    <property type="evidence" value="ECO:0007669"/>
    <property type="project" value="TreeGrafter"/>
</dbReference>
<protein>
    <recommendedName>
        <fullName evidence="2">N-acetylmuramoyl-L-alanine amidase</fullName>
        <ecNumber evidence="2">3.5.1.28</ecNumber>
    </recommendedName>
</protein>
<dbReference type="PANTHER" id="PTHR30404">
    <property type="entry name" value="N-ACETYLMURAMOYL-L-ALANINE AMIDASE"/>
    <property type="match status" value="1"/>
</dbReference>
<sequence>MMKNTFRILGIALLAFTMSFTTPGSKKLIVIDAGHGGHDIGSTYGFHSEKEIVSKIAKKIASLNRNSEIEIVLTRDNDEFSSLQDRIDKINQLQPDLVLSLHVNQSKNETASGIEAFVCDANEKFEDSKAKAEELVALLSTDKLKSRGVKNAPFAVLKKAKTAAITLELGFLSNAEDRGYLTSDSGQKEIAEKIVGYLNR</sequence>
<dbReference type="Pfam" id="PF01520">
    <property type="entry name" value="Amidase_3"/>
    <property type="match status" value="1"/>
</dbReference>
<dbReference type="AlphaFoldDB" id="A0A495MHL2"/>
<evidence type="ECO:0000256" key="1">
    <source>
        <dbReference type="ARBA" id="ARBA00001561"/>
    </source>
</evidence>
<keyword evidence="3" id="KW-0378">Hydrolase</keyword>
<dbReference type="PANTHER" id="PTHR30404:SF0">
    <property type="entry name" value="N-ACETYLMURAMOYL-L-ALANINE AMIDASE AMIC"/>
    <property type="match status" value="1"/>
</dbReference>
<reference evidence="5 6" key="1">
    <citation type="submission" date="2018-10" db="EMBL/GenBank/DDBJ databases">
        <title>Genomic Encyclopedia of Archaeal and Bacterial Type Strains, Phase II (KMG-II): from individual species to whole genera.</title>
        <authorList>
            <person name="Goeker M."/>
        </authorList>
    </citation>
    <scope>NUCLEOTIDE SEQUENCE [LARGE SCALE GENOMIC DNA]</scope>
    <source>
        <strain evidence="5 6">DSM 29537</strain>
    </source>
</reference>
<dbReference type="SUPFAM" id="SSF53187">
    <property type="entry name" value="Zn-dependent exopeptidases"/>
    <property type="match status" value="1"/>
</dbReference>
<keyword evidence="6" id="KW-1185">Reference proteome</keyword>
<dbReference type="SMART" id="SM00646">
    <property type="entry name" value="Ami_3"/>
    <property type="match status" value="1"/>
</dbReference>
<dbReference type="InterPro" id="IPR002508">
    <property type="entry name" value="MurNAc-LAA_cat"/>
</dbReference>
<dbReference type="Gene3D" id="3.40.630.40">
    <property type="entry name" value="Zn-dependent exopeptidases"/>
    <property type="match status" value="1"/>
</dbReference>
<evidence type="ECO:0000256" key="3">
    <source>
        <dbReference type="ARBA" id="ARBA00022801"/>
    </source>
</evidence>
<accession>A0A495MHL2</accession>
<gene>
    <name evidence="5" type="ORF">CLV94_0525</name>
</gene>
<feature type="domain" description="MurNAc-LAA" evidence="4">
    <location>
        <begin position="87"/>
        <end position="199"/>
    </location>
</feature>
<evidence type="ECO:0000259" key="4">
    <source>
        <dbReference type="SMART" id="SM00646"/>
    </source>
</evidence>
<dbReference type="GO" id="GO:0009253">
    <property type="term" value="P:peptidoglycan catabolic process"/>
    <property type="evidence" value="ECO:0007669"/>
    <property type="project" value="InterPro"/>
</dbReference>
<dbReference type="OrthoDB" id="9806267at2"/>
<dbReference type="EC" id="3.5.1.28" evidence="2"/>
<evidence type="ECO:0000313" key="5">
    <source>
        <dbReference type="EMBL" id="RKS25491.1"/>
    </source>
</evidence>
<dbReference type="EMBL" id="RBLC01000001">
    <property type="protein sequence ID" value="RKS25491.1"/>
    <property type="molecule type" value="Genomic_DNA"/>
</dbReference>
<comment type="caution">
    <text evidence="5">The sequence shown here is derived from an EMBL/GenBank/DDBJ whole genome shotgun (WGS) entry which is preliminary data.</text>
</comment>
<dbReference type="GO" id="GO:0008745">
    <property type="term" value="F:N-acetylmuramoyl-L-alanine amidase activity"/>
    <property type="evidence" value="ECO:0007669"/>
    <property type="project" value="UniProtKB-EC"/>
</dbReference>
<dbReference type="InterPro" id="IPR050695">
    <property type="entry name" value="N-acetylmuramoyl_amidase_3"/>
</dbReference>
<name>A0A495MHL2_9FLAO</name>
<organism evidence="5 6">
    <name type="scientific">Flavobacterium endophyticum</name>
    <dbReference type="NCBI Taxonomy" id="1540163"/>
    <lineage>
        <taxon>Bacteria</taxon>
        <taxon>Pseudomonadati</taxon>
        <taxon>Bacteroidota</taxon>
        <taxon>Flavobacteriia</taxon>
        <taxon>Flavobacteriales</taxon>
        <taxon>Flavobacteriaceae</taxon>
        <taxon>Flavobacterium</taxon>
    </lineage>
</organism>
<evidence type="ECO:0000256" key="2">
    <source>
        <dbReference type="ARBA" id="ARBA00011901"/>
    </source>
</evidence>
<proteinExistence type="predicted"/>
<evidence type="ECO:0000313" key="6">
    <source>
        <dbReference type="Proteomes" id="UP000277579"/>
    </source>
</evidence>
<comment type="catalytic activity">
    <reaction evidence="1">
        <text>Hydrolyzes the link between N-acetylmuramoyl residues and L-amino acid residues in certain cell-wall glycopeptides.</text>
        <dbReference type="EC" id="3.5.1.28"/>
    </reaction>
</comment>